<evidence type="ECO:0000313" key="2">
    <source>
        <dbReference type="EMBL" id="CAE6866023.1"/>
    </source>
</evidence>
<accession>A0ABN7N9N7</accession>
<proteinExistence type="predicted"/>
<comment type="caution">
    <text evidence="2">The sequence shown here is derived from an EMBL/GenBank/DDBJ whole genome shotgun (WGS) entry which is preliminary data.</text>
</comment>
<name>A0ABN7N9N7_9BURK</name>
<keyword evidence="3" id="KW-1185">Reference proteome</keyword>
<evidence type="ECO:0000259" key="1">
    <source>
        <dbReference type="Pfam" id="PF13817"/>
    </source>
</evidence>
<dbReference type="Pfam" id="PF13817">
    <property type="entry name" value="DDE_Tnp_IS66_C"/>
    <property type="match status" value="1"/>
</dbReference>
<reference evidence="2 3" key="1">
    <citation type="submission" date="2021-02" db="EMBL/GenBank/DDBJ databases">
        <authorList>
            <person name="Vanwijnsberghe S."/>
        </authorList>
    </citation>
    <scope>NUCLEOTIDE SEQUENCE [LARGE SCALE GENOMIC DNA]</scope>
    <source>
        <strain evidence="2 3">R-69658</strain>
    </source>
</reference>
<protein>
    <recommendedName>
        <fullName evidence="1">Transposase IS66 C-terminal domain-containing protein</fullName>
    </recommendedName>
</protein>
<feature type="domain" description="Transposase IS66 C-terminal" evidence="1">
    <location>
        <begin position="102"/>
        <end position="139"/>
    </location>
</feature>
<dbReference type="EMBL" id="CAJNAU010000201">
    <property type="protein sequence ID" value="CAE6866023.1"/>
    <property type="molecule type" value="Genomic_DNA"/>
</dbReference>
<dbReference type="InterPro" id="IPR039552">
    <property type="entry name" value="IS66_C"/>
</dbReference>
<organism evidence="2 3">
    <name type="scientific">Paraburkholderia aspalathi</name>
    <dbReference type="NCBI Taxonomy" id="1324617"/>
    <lineage>
        <taxon>Bacteria</taxon>
        <taxon>Pseudomonadati</taxon>
        <taxon>Pseudomonadota</taxon>
        <taxon>Betaproteobacteria</taxon>
        <taxon>Burkholderiales</taxon>
        <taxon>Burkholderiaceae</taxon>
        <taxon>Paraburkholderia</taxon>
    </lineage>
</organism>
<gene>
    <name evidence="2" type="ORF">R69658_07866</name>
</gene>
<sequence length="155" mass="17256">MDLFSVHRQQNLPRAAQLPETSKNQAYDFLQPCVWFETHDLTSAATLDVFNLDTTPIQRMPTIMNLDFLPDMGRMNGKFRCAGKTICVGSDSGGERAAAMYSLIGTCKLNGINPRAYLEYVLTHIADHKVNRIDELLPWNVANKLKPAASPTSTV</sequence>
<evidence type="ECO:0000313" key="3">
    <source>
        <dbReference type="Proteomes" id="UP000674425"/>
    </source>
</evidence>
<dbReference type="Proteomes" id="UP000674425">
    <property type="component" value="Unassembled WGS sequence"/>
</dbReference>